<dbReference type="Pfam" id="PF01476">
    <property type="entry name" value="LysM"/>
    <property type="match status" value="1"/>
</dbReference>
<dbReference type="SMART" id="SM00257">
    <property type="entry name" value="LysM"/>
    <property type="match status" value="1"/>
</dbReference>
<evidence type="ECO:0000259" key="1">
    <source>
        <dbReference type="PROSITE" id="PS51782"/>
    </source>
</evidence>
<dbReference type="InterPro" id="IPR018392">
    <property type="entry name" value="LysM"/>
</dbReference>
<dbReference type="PANTHER" id="PTHR34700">
    <property type="entry name" value="POTASSIUM BINDING PROTEIN KBP"/>
    <property type="match status" value="1"/>
</dbReference>
<sequence>MGLFSFIQGVGRRLGLGTTATAAEAEKEPAPAAPSADMLQQEVNRLGINAAGVTVKVEGDTVVLEGAKGMDPAEHEKLVLAVGNVAGIGKVDDRTEGAAGPEPVFYTVQKGDTLSAIAKSHLGNGNAYMKIFEANRPMLEHPDRIYPGQVLRIPKD</sequence>
<dbReference type="SUPFAM" id="SSF54106">
    <property type="entry name" value="LysM domain"/>
    <property type="match status" value="1"/>
</dbReference>
<protein>
    <submittedName>
        <fullName evidence="2">Peptidoglycan-binding protein LysM</fullName>
    </submittedName>
</protein>
<keyword evidence="3" id="KW-1185">Reference proteome</keyword>
<name>A0ABT3P014_9PROT</name>
<reference evidence="2 3" key="1">
    <citation type="submission" date="2022-10" db="EMBL/GenBank/DDBJ databases">
        <title>Roseococcus glaciei nov., sp. nov., isolated from glacier.</title>
        <authorList>
            <person name="Liu Q."/>
            <person name="Xin Y.-H."/>
        </authorList>
    </citation>
    <scope>NUCLEOTIDE SEQUENCE [LARGE SCALE GENOMIC DNA]</scope>
    <source>
        <strain evidence="2 3">MDT2-1-1</strain>
    </source>
</reference>
<evidence type="ECO:0000313" key="2">
    <source>
        <dbReference type="EMBL" id="MCW8087757.1"/>
    </source>
</evidence>
<dbReference type="NCBIfam" id="NF008399">
    <property type="entry name" value="PRK11198.1"/>
    <property type="match status" value="1"/>
</dbReference>
<gene>
    <name evidence="2" type="primary">lysM</name>
    <name evidence="2" type="ORF">OF850_19295</name>
</gene>
<dbReference type="InterPro" id="IPR052196">
    <property type="entry name" value="Bact_Kbp"/>
</dbReference>
<dbReference type="Proteomes" id="UP001526430">
    <property type="component" value="Unassembled WGS sequence"/>
</dbReference>
<accession>A0ABT3P014</accession>
<dbReference type="EMBL" id="JAPFQI010000021">
    <property type="protein sequence ID" value="MCW8087757.1"/>
    <property type="molecule type" value="Genomic_DNA"/>
</dbReference>
<organism evidence="2 3">
    <name type="scientific">Sabulicella glaciei</name>
    <dbReference type="NCBI Taxonomy" id="2984948"/>
    <lineage>
        <taxon>Bacteria</taxon>
        <taxon>Pseudomonadati</taxon>
        <taxon>Pseudomonadota</taxon>
        <taxon>Alphaproteobacteria</taxon>
        <taxon>Acetobacterales</taxon>
        <taxon>Acetobacteraceae</taxon>
        <taxon>Sabulicella</taxon>
    </lineage>
</organism>
<dbReference type="Gene3D" id="3.10.350.10">
    <property type="entry name" value="LysM domain"/>
    <property type="match status" value="1"/>
</dbReference>
<dbReference type="InterPro" id="IPR036779">
    <property type="entry name" value="LysM_dom_sf"/>
</dbReference>
<feature type="domain" description="LysM" evidence="1">
    <location>
        <begin position="104"/>
        <end position="153"/>
    </location>
</feature>
<dbReference type="PANTHER" id="PTHR34700:SF8">
    <property type="entry name" value="POTASSIUM BINDING PROTEIN KBP"/>
    <property type="match status" value="1"/>
</dbReference>
<dbReference type="RefSeq" id="WP_301591963.1">
    <property type="nucleotide sequence ID" value="NZ_JAPFQI010000021.1"/>
</dbReference>
<dbReference type="CDD" id="cd00118">
    <property type="entry name" value="LysM"/>
    <property type="match status" value="1"/>
</dbReference>
<dbReference type="PROSITE" id="PS51782">
    <property type="entry name" value="LYSM"/>
    <property type="match status" value="1"/>
</dbReference>
<comment type="caution">
    <text evidence="2">The sequence shown here is derived from an EMBL/GenBank/DDBJ whole genome shotgun (WGS) entry which is preliminary data.</text>
</comment>
<evidence type="ECO:0000313" key="3">
    <source>
        <dbReference type="Proteomes" id="UP001526430"/>
    </source>
</evidence>
<proteinExistence type="predicted"/>